<organism evidence="2 3">
    <name type="scientific">Coniochaeta pulveracea</name>
    <dbReference type="NCBI Taxonomy" id="177199"/>
    <lineage>
        <taxon>Eukaryota</taxon>
        <taxon>Fungi</taxon>
        <taxon>Dikarya</taxon>
        <taxon>Ascomycota</taxon>
        <taxon>Pezizomycotina</taxon>
        <taxon>Sordariomycetes</taxon>
        <taxon>Sordariomycetidae</taxon>
        <taxon>Coniochaetales</taxon>
        <taxon>Coniochaetaceae</taxon>
        <taxon>Coniochaeta</taxon>
    </lineage>
</organism>
<evidence type="ECO:0000313" key="3">
    <source>
        <dbReference type="Proteomes" id="UP000275385"/>
    </source>
</evidence>
<keyword evidence="3" id="KW-1185">Reference proteome</keyword>
<protein>
    <submittedName>
        <fullName evidence="2">Uncharacterized protein</fullName>
    </submittedName>
</protein>
<evidence type="ECO:0000313" key="2">
    <source>
        <dbReference type="EMBL" id="RKU46621.1"/>
    </source>
</evidence>
<dbReference type="Proteomes" id="UP000275385">
    <property type="component" value="Unassembled WGS sequence"/>
</dbReference>
<name>A0A420YFD8_9PEZI</name>
<dbReference type="Pfam" id="PF17233">
    <property type="entry name" value="DUF5308"/>
    <property type="match status" value="2"/>
</dbReference>
<dbReference type="InterPro" id="IPR035186">
    <property type="entry name" value="DUF5308"/>
</dbReference>
<evidence type="ECO:0000256" key="1">
    <source>
        <dbReference type="SAM" id="MobiDB-lite"/>
    </source>
</evidence>
<accession>A0A420YFD8</accession>
<proteinExistence type="predicted"/>
<dbReference type="OrthoDB" id="5305418at2759"/>
<gene>
    <name evidence="2" type="ORF">DL546_007194</name>
</gene>
<dbReference type="AlphaFoldDB" id="A0A420YFD8"/>
<feature type="region of interest" description="Disordered" evidence="1">
    <location>
        <begin position="68"/>
        <end position="113"/>
    </location>
</feature>
<reference evidence="2 3" key="1">
    <citation type="submission" date="2018-08" db="EMBL/GenBank/DDBJ databases">
        <title>Draft genome of the lignicolous fungus Coniochaeta pulveracea.</title>
        <authorList>
            <person name="Borstlap C.J."/>
            <person name="De Witt R.N."/>
            <person name="Botha A."/>
            <person name="Volschenk H."/>
        </authorList>
    </citation>
    <scope>NUCLEOTIDE SEQUENCE [LARGE SCALE GENOMIC DNA]</scope>
    <source>
        <strain evidence="2 3">CAB683</strain>
    </source>
</reference>
<dbReference type="EMBL" id="QVQW01000013">
    <property type="protein sequence ID" value="RKU46621.1"/>
    <property type="molecule type" value="Genomic_DNA"/>
</dbReference>
<comment type="caution">
    <text evidence="2">The sequence shown here is derived from an EMBL/GenBank/DDBJ whole genome shotgun (WGS) entry which is preliminary data.</text>
</comment>
<sequence>MASLPSQHPSLTLHLADRTTTPIISSAHGTRSSQALTSLTRTALSSHHAATRFNLGHPTRIIVELAAEPSPQPNPSPVVINSFISPAARQEAAKGDGGEPVGEDGADETNGPPLLVGIVIAPDGEGNVKEARRAAGRLERVGKELQAFWVDEGQNGAGGPRE</sequence>